<comment type="caution">
    <text evidence="3">The sequence shown here is derived from an EMBL/GenBank/DDBJ whole genome shotgun (WGS) entry which is preliminary data.</text>
</comment>
<evidence type="ECO:0000259" key="2">
    <source>
        <dbReference type="PROSITE" id="PS50179"/>
    </source>
</evidence>
<dbReference type="GO" id="GO:0006302">
    <property type="term" value="P:double-strand break repair"/>
    <property type="evidence" value="ECO:0007669"/>
    <property type="project" value="InterPro"/>
</dbReference>
<evidence type="ECO:0000313" key="4">
    <source>
        <dbReference type="Proteomes" id="UP000316095"/>
    </source>
</evidence>
<feature type="coiled-coil region" evidence="1">
    <location>
        <begin position="454"/>
        <end position="532"/>
    </location>
</feature>
<feature type="coiled-coil region" evidence="1">
    <location>
        <begin position="169"/>
        <end position="288"/>
    </location>
</feature>
<dbReference type="RefSeq" id="WP_146504387.1">
    <property type="nucleotide sequence ID" value="NZ_SJPG01000001.1"/>
</dbReference>
<dbReference type="PROSITE" id="PS50179">
    <property type="entry name" value="VHS"/>
    <property type="match status" value="1"/>
</dbReference>
<dbReference type="AlphaFoldDB" id="A0A5C5XLE2"/>
<sequence length="1091" mass="124980">MRLERISITRPGTEFQLNLADFRPGFNLVYGTNGAGKSTTWNFLRDSLFGENDRRGANDFLSGQVELSHNNARASIGWTQPQDADYSELSISPETSRTKKEFYETLKQFREPLYRNLFFSCMRDQANLQNLIDAARRDGVSLESQSLTTNEGKWTLKNQLCPQDFSRDLSHEEHRLLELSKELKALEHKHNEETYEAQVKIKQNEQELQHARAAVVSYTEELTRLQTEIKLHEEQSQRAQQENCERTASLYQSWSQSFTDYGQTRQQLERAQTVLADLQAEAERLQELSRSSNAPFLQNVEQELINTLQQDVRHILNDSQPCPDCGKHHLDSCDARWQILRQTIREHSSQLASLSEEHCTAHCQCHTTEQLKANEAQQVSLKSWIEQLQSRHAKLKTMWQELQGLSECQTAEQFLCGCVKHEAALRHLQELAHAHLDPTGLKLFTQLLEQSSLVRSLQSSLDLLMKQQKELLQKKVAAEQDYQRLLNAREAFQAFNLDTTFELRLSELRTQIRNCENRIDELKGRSKSLQTSSEVVARLQELEKRGMISPVLTRTSIHLCEHSDAKWRSVRINSDNRKLEALSAEAIWHPWDQLSCGTQQFISTMLRLSIAREYRRRGISFALVLDDVLADHDYEQQQSAIRILSQYAFEGQQIIYLTCHQHVANTSAAIGAHIQQIFKSGQPKFNITSSRTAAQSFMIRAYANNQEVTRKLKPNPQITTNLKSLKFQTEIPELSKSVVETFGLAPGDSISRLPQIGRKRVVRLQSLKVRTIDQLLNVRSGADQFCKRVGISPSRLRRWQATARLLCCTPGLKPAEARLLALCDIRDADSLAGIDEDALVLRLEGLRTSNRKSARAYLKHQFNRSHAQNWKQAARQRRSYESIPRNLFTPNRTPAINRPIQTRRISRTTDFKRQHTTRIEPKAHTARHGSLISRNESVPVSNENSTLRFYLSRQSDVVDAPSIGPKTARRLNRVGIKTVNDFLIADVEKVASKLDVKHISAQILREWQAQARLVCCIPELRGHDAQILVACGVDDVVKLTSKRAEELLEVVIPFSNSTLGKRILRSSKRPDLQEVKNWIQWSRSSRQLDAA</sequence>
<dbReference type="SUPFAM" id="SSF52540">
    <property type="entry name" value="P-loop containing nucleoside triphosphate hydrolases"/>
    <property type="match status" value="1"/>
</dbReference>
<proteinExistence type="predicted"/>
<feature type="domain" description="VHS" evidence="2">
    <location>
        <begin position="144"/>
        <end position="286"/>
    </location>
</feature>
<dbReference type="InterPro" id="IPR027417">
    <property type="entry name" value="P-loop_NTPase"/>
</dbReference>
<dbReference type="EMBL" id="SJPG01000001">
    <property type="protein sequence ID" value="TWT62542.1"/>
    <property type="molecule type" value="Genomic_DNA"/>
</dbReference>
<dbReference type="GO" id="GO:0043130">
    <property type="term" value="F:ubiquitin binding"/>
    <property type="evidence" value="ECO:0007669"/>
    <property type="project" value="InterPro"/>
</dbReference>
<dbReference type="InterPro" id="IPR038729">
    <property type="entry name" value="Rad50/SbcC_AAA"/>
</dbReference>
<reference evidence="3 4" key="1">
    <citation type="submission" date="2019-02" db="EMBL/GenBank/DDBJ databases">
        <title>Deep-cultivation of Planctomycetes and their phenomic and genomic characterization uncovers novel biology.</title>
        <authorList>
            <person name="Wiegand S."/>
            <person name="Jogler M."/>
            <person name="Boedeker C."/>
            <person name="Pinto D."/>
            <person name="Vollmers J."/>
            <person name="Rivas-Marin E."/>
            <person name="Kohn T."/>
            <person name="Peeters S.H."/>
            <person name="Heuer A."/>
            <person name="Rast P."/>
            <person name="Oberbeckmann S."/>
            <person name="Bunk B."/>
            <person name="Jeske O."/>
            <person name="Meyerdierks A."/>
            <person name="Storesund J.E."/>
            <person name="Kallscheuer N."/>
            <person name="Luecker S."/>
            <person name="Lage O.M."/>
            <person name="Pohl T."/>
            <person name="Merkel B.J."/>
            <person name="Hornburger P."/>
            <person name="Mueller R.-W."/>
            <person name="Bruemmer F."/>
            <person name="Labrenz M."/>
            <person name="Spormann A.M."/>
            <person name="Op Den Camp H."/>
            <person name="Overmann J."/>
            <person name="Amann R."/>
            <person name="Jetten M.S.M."/>
            <person name="Mascher T."/>
            <person name="Medema M.H."/>
            <person name="Devos D.P."/>
            <person name="Kaster A.-K."/>
            <person name="Ovreas L."/>
            <person name="Rohde M."/>
            <person name="Galperin M.Y."/>
            <person name="Jogler C."/>
        </authorList>
    </citation>
    <scope>NUCLEOTIDE SEQUENCE [LARGE SCALE GENOMIC DNA]</scope>
    <source>
        <strain evidence="3 4">Pan54</strain>
    </source>
</reference>
<keyword evidence="4" id="KW-1185">Reference proteome</keyword>
<dbReference type="GO" id="GO:0035091">
    <property type="term" value="F:phosphatidylinositol binding"/>
    <property type="evidence" value="ECO:0007669"/>
    <property type="project" value="InterPro"/>
</dbReference>
<dbReference type="Gene3D" id="1.10.150.20">
    <property type="entry name" value="5' to 3' exonuclease, C-terminal subdomain"/>
    <property type="match status" value="1"/>
</dbReference>
<protein>
    <recommendedName>
        <fullName evidence="2">VHS domain-containing protein</fullName>
    </recommendedName>
</protein>
<dbReference type="OrthoDB" id="268732at2"/>
<dbReference type="PANTHER" id="PTHR41259:SF1">
    <property type="entry name" value="DOUBLE-STRAND BREAK REPAIR RAD50 ATPASE, PUTATIVE-RELATED"/>
    <property type="match status" value="1"/>
</dbReference>
<dbReference type="PANTHER" id="PTHR41259">
    <property type="entry name" value="DOUBLE-STRAND BREAK REPAIR RAD50 ATPASE, PUTATIVE-RELATED"/>
    <property type="match status" value="1"/>
</dbReference>
<dbReference type="Gene3D" id="3.40.50.300">
    <property type="entry name" value="P-loop containing nucleotide triphosphate hydrolases"/>
    <property type="match status" value="2"/>
</dbReference>
<dbReference type="InterPro" id="IPR025567">
    <property type="entry name" value="DUF4332"/>
</dbReference>
<keyword evidence="1" id="KW-0175">Coiled coil</keyword>
<dbReference type="Proteomes" id="UP000316095">
    <property type="component" value="Unassembled WGS sequence"/>
</dbReference>
<dbReference type="Pfam" id="PF14229">
    <property type="entry name" value="DUF4332"/>
    <property type="match status" value="2"/>
</dbReference>
<dbReference type="GO" id="GO:0016887">
    <property type="term" value="F:ATP hydrolysis activity"/>
    <property type="evidence" value="ECO:0007669"/>
    <property type="project" value="InterPro"/>
</dbReference>
<evidence type="ECO:0000256" key="1">
    <source>
        <dbReference type="SAM" id="Coils"/>
    </source>
</evidence>
<accession>A0A5C5XLE2</accession>
<dbReference type="InterPro" id="IPR002014">
    <property type="entry name" value="VHS_dom"/>
</dbReference>
<evidence type="ECO:0000313" key="3">
    <source>
        <dbReference type="EMBL" id="TWT62542.1"/>
    </source>
</evidence>
<dbReference type="Pfam" id="PF13476">
    <property type="entry name" value="AAA_23"/>
    <property type="match status" value="1"/>
</dbReference>
<name>A0A5C5XLE2_9PLAN</name>
<organism evidence="3 4">
    <name type="scientific">Rubinisphaera italica</name>
    <dbReference type="NCBI Taxonomy" id="2527969"/>
    <lineage>
        <taxon>Bacteria</taxon>
        <taxon>Pseudomonadati</taxon>
        <taxon>Planctomycetota</taxon>
        <taxon>Planctomycetia</taxon>
        <taxon>Planctomycetales</taxon>
        <taxon>Planctomycetaceae</taxon>
        <taxon>Rubinisphaera</taxon>
    </lineage>
</organism>
<gene>
    <name evidence="3" type="ORF">Pan54_32840</name>
</gene>